<name>X1PAC5_9ZZZZ</name>
<sequence>MVVVIWRGPAKVEVAYPCISKISLNTAFPEPKILPTNAILALYQQGTGSVLIATTTSSSTNPAIKITNLGTGDSFVIESQDTDLSPFVIDSSGRVGIATSSP</sequence>
<accession>X1PAC5</accession>
<gene>
    <name evidence="1" type="ORF">S06H3_24791</name>
</gene>
<dbReference type="AlphaFoldDB" id="X1PAC5"/>
<organism evidence="1">
    <name type="scientific">marine sediment metagenome</name>
    <dbReference type="NCBI Taxonomy" id="412755"/>
    <lineage>
        <taxon>unclassified sequences</taxon>
        <taxon>metagenomes</taxon>
        <taxon>ecological metagenomes</taxon>
    </lineage>
</organism>
<dbReference type="EMBL" id="BARV01013955">
    <property type="protein sequence ID" value="GAI27879.1"/>
    <property type="molecule type" value="Genomic_DNA"/>
</dbReference>
<protein>
    <submittedName>
        <fullName evidence="1">Uncharacterized protein</fullName>
    </submittedName>
</protein>
<proteinExistence type="predicted"/>
<comment type="caution">
    <text evidence="1">The sequence shown here is derived from an EMBL/GenBank/DDBJ whole genome shotgun (WGS) entry which is preliminary data.</text>
</comment>
<feature type="non-terminal residue" evidence="1">
    <location>
        <position position="102"/>
    </location>
</feature>
<evidence type="ECO:0000313" key="1">
    <source>
        <dbReference type="EMBL" id="GAI27879.1"/>
    </source>
</evidence>
<reference evidence="1" key="1">
    <citation type="journal article" date="2014" name="Front. Microbiol.">
        <title>High frequency of phylogenetically diverse reductive dehalogenase-homologous genes in deep subseafloor sedimentary metagenomes.</title>
        <authorList>
            <person name="Kawai M."/>
            <person name="Futagami T."/>
            <person name="Toyoda A."/>
            <person name="Takaki Y."/>
            <person name="Nishi S."/>
            <person name="Hori S."/>
            <person name="Arai W."/>
            <person name="Tsubouchi T."/>
            <person name="Morono Y."/>
            <person name="Uchiyama I."/>
            <person name="Ito T."/>
            <person name="Fujiyama A."/>
            <person name="Inagaki F."/>
            <person name="Takami H."/>
        </authorList>
    </citation>
    <scope>NUCLEOTIDE SEQUENCE</scope>
    <source>
        <strain evidence="1">Expedition CK06-06</strain>
    </source>
</reference>